<feature type="repeat" description="PPR" evidence="2">
    <location>
        <begin position="314"/>
        <end position="348"/>
    </location>
</feature>
<dbReference type="FunCoup" id="A0A1U8A0F2">
    <property type="interactions" value="2373"/>
</dbReference>
<dbReference type="RefSeq" id="XP_010258155.1">
    <property type="nucleotide sequence ID" value="XM_010259853.1"/>
</dbReference>
<dbReference type="Gene3D" id="1.25.40.10">
    <property type="entry name" value="Tetratricopeptide repeat domain"/>
    <property type="match status" value="4"/>
</dbReference>
<dbReference type="InterPro" id="IPR051240">
    <property type="entry name" value="Mito_RNA-Proc/Resp"/>
</dbReference>
<sequence length="618" mass="69676">MIGVLTSRLTVRIISEGSHSQQKPTTRENVTYRPPWHCSLDFNLFDGRPDRKYMAIHEVNMVSMDKCFSGLSVLRMPGTKWLVGSRGGKDKPFLVASLPFSVGCEGEEAKISCQKREEECNNNSYEQLPPWGNSTVHDDSGVAHSGGRPTSIESKVMVSPFQPKLHFLEEMDEEVLSKRILSLSRSNKFRSALELYMSMEASGLRPNLHACNSLLSCLLRNKMPDDALKIFEIMKEKEMATGHTYSLILKAIASTQGCESALKMFVELEGNGTLEKGFDAIVYNTIISICGKTNNWIQTERMWRKLKENGHPETIVTYRLLVCIFVRCGQIELALDAYHEMVQNGFNPGQDMMQAVIAACTKEGKWSLALRIFQNMRDSGFNPNVSTYNTLINSLGKAGEVKLAFRVYDLMRSSGHAPDVYTWNALIGALNRGNRYADALQLFESIKGEWNSQLNLHLYNTALMSCQRLGYWDRSLQLLWQMEVRGLPVSTASYNLVIGACEAARKPKVALQVYEHMLHQKCSPDTFTYLSLTRACIWGSLWAEVVEILDCVGPNVSLYNAVIQGMCLRGKIMSAKKLYMKMLDNGLKPDGKTRALMLQSFTKDLGRQNKRYISCSHH</sequence>
<gene>
    <name evidence="4" type="primary">LOC104598006</name>
</gene>
<keyword evidence="1" id="KW-0677">Repeat</keyword>
<dbReference type="PANTHER" id="PTHR47933:SF11">
    <property type="entry name" value="PENTATRICOPEPTIDE REPEAT-CONTAINING PROTEIN 2"/>
    <property type="match status" value="1"/>
</dbReference>
<dbReference type="GeneID" id="104598006"/>
<name>A0A1U8A0F2_NELNU</name>
<feature type="repeat" description="PPR" evidence="2">
    <location>
        <begin position="419"/>
        <end position="449"/>
    </location>
</feature>
<dbReference type="InParanoid" id="A0A1U8A0F2"/>
<dbReference type="NCBIfam" id="TIGR00756">
    <property type="entry name" value="PPR"/>
    <property type="match status" value="8"/>
</dbReference>
<feature type="repeat" description="PPR" evidence="2">
    <location>
        <begin position="490"/>
        <end position="524"/>
    </location>
</feature>
<dbReference type="AlphaFoldDB" id="A0A1U8A0F2"/>
<dbReference type="eggNOG" id="KOG4197">
    <property type="taxonomic scope" value="Eukaryota"/>
</dbReference>
<dbReference type="InterPro" id="IPR011990">
    <property type="entry name" value="TPR-like_helical_dom_sf"/>
</dbReference>
<feature type="repeat" description="PPR" evidence="2">
    <location>
        <begin position="279"/>
        <end position="313"/>
    </location>
</feature>
<evidence type="ECO:0000256" key="2">
    <source>
        <dbReference type="PROSITE-ProRule" id="PRU00708"/>
    </source>
</evidence>
<dbReference type="PROSITE" id="PS51375">
    <property type="entry name" value="PPR"/>
    <property type="match status" value="10"/>
</dbReference>
<evidence type="ECO:0000313" key="3">
    <source>
        <dbReference type="Proteomes" id="UP000189703"/>
    </source>
</evidence>
<dbReference type="STRING" id="4432.A0A1U8A0F2"/>
<dbReference type="OMA" id="ARIHPWS"/>
<dbReference type="InterPro" id="IPR002885">
    <property type="entry name" value="PPR_rpt"/>
</dbReference>
<reference evidence="4" key="1">
    <citation type="submission" date="2025-08" db="UniProtKB">
        <authorList>
            <consortium name="RefSeq"/>
        </authorList>
    </citation>
    <scope>IDENTIFICATION</scope>
</reference>
<dbReference type="OrthoDB" id="185373at2759"/>
<accession>A0A1U8A0F2</accession>
<dbReference type="Proteomes" id="UP000189703">
    <property type="component" value="Unplaced"/>
</dbReference>
<evidence type="ECO:0000313" key="4">
    <source>
        <dbReference type="RefSeq" id="XP_010258155.1"/>
    </source>
</evidence>
<feature type="repeat" description="PPR" evidence="2">
    <location>
        <begin position="384"/>
        <end position="418"/>
    </location>
</feature>
<feature type="repeat" description="PPR" evidence="2">
    <location>
        <begin position="207"/>
        <end position="241"/>
    </location>
</feature>
<dbReference type="Pfam" id="PF01535">
    <property type="entry name" value="PPR"/>
    <property type="match status" value="4"/>
</dbReference>
<dbReference type="Pfam" id="PF13041">
    <property type="entry name" value="PPR_2"/>
    <property type="match status" value="3"/>
</dbReference>
<keyword evidence="3" id="KW-1185">Reference proteome</keyword>
<organism evidence="3 4">
    <name type="scientific">Nelumbo nucifera</name>
    <name type="common">Sacred lotus</name>
    <dbReference type="NCBI Taxonomy" id="4432"/>
    <lineage>
        <taxon>Eukaryota</taxon>
        <taxon>Viridiplantae</taxon>
        <taxon>Streptophyta</taxon>
        <taxon>Embryophyta</taxon>
        <taxon>Tracheophyta</taxon>
        <taxon>Spermatophyta</taxon>
        <taxon>Magnoliopsida</taxon>
        <taxon>Proteales</taxon>
        <taxon>Nelumbonaceae</taxon>
        <taxon>Nelumbo</taxon>
    </lineage>
</organism>
<protein>
    <submittedName>
        <fullName evidence="4">Pentatricopeptide repeat-containing protein At3g29290</fullName>
    </submittedName>
</protein>
<dbReference type="KEGG" id="nnu:104598006"/>
<proteinExistence type="predicted"/>
<feature type="repeat" description="PPR" evidence="2">
    <location>
        <begin position="172"/>
        <end position="206"/>
    </location>
</feature>
<dbReference type="Pfam" id="PF13812">
    <property type="entry name" value="PPR_3"/>
    <property type="match status" value="1"/>
</dbReference>
<evidence type="ECO:0000256" key="1">
    <source>
        <dbReference type="ARBA" id="ARBA00022737"/>
    </source>
</evidence>
<feature type="repeat" description="PPR" evidence="2">
    <location>
        <begin position="455"/>
        <end position="489"/>
    </location>
</feature>
<feature type="repeat" description="PPR" evidence="2">
    <location>
        <begin position="555"/>
        <end position="589"/>
    </location>
</feature>
<dbReference type="PANTHER" id="PTHR47933">
    <property type="entry name" value="PENTATRICOPEPTIDE REPEAT-CONTAINING PROTEIN 1, MITOCHONDRIAL"/>
    <property type="match status" value="1"/>
</dbReference>
<feature type="repeat" description="PPR" evidence="2">
    <location>
        <begin position="349"/>
        <end position="383"/>
    </location>
</feature>